<keyword evidence="6" id="KW-0333">Golgi apparatus</keyword>
<evidence type="ECO:0000259" key="11">
    <source>
        <dbReference type="Pfam" id="PF20671"/>
    </source>
</evidence>
<feature type="region of interest" description="Disordered" evidence="9">
    <location>
        <begin position="697"/>
        <end position="723"/>
    </location>
</feature>
<dbReference type="GO" id="GO:0007030">
    <property type="term" value="P:Golgi organization"/>
    <property type="evidence" value="ECO:0007669"/>
    <property type="project" value="TreeGrafter"/>
</dbReference>
<dbReference type="GO" id="GO:0017119">
    <property type="term" value="C:Golgi transport complex"/>
    <property type="evidence" value="ECO:0007669"/>
    <property type="project" value="TreeGrafter"/>
</dbReference>
<keyword evidence="4" id="KW-0813">Transport</keyword>
<dbReference type="Pfam" id="PF20671">
    <property type="entry name" value="COG3_C"/>
    <property type="match status" value="1"/>
</dbReference>
<evidence type="ECO:0000313" key="13">
    <source>
        <dbReference type="Proteomes" id="UP000440578"/>
    </source>
</evidence>
<evidence type="ECO:0000256" key="3">
    <source>
        <dbReference type="ARBA" id="ARBA00020976"/>
    </source>
</evidence>
<comment type="similarity">
    <text evidence="2">Belongs to the COG3 family.</text>
</comment>
<accession>A0A6A4W9H5</accession>
<feature type="region of interest" description="Disordered" evidence="9">
    <location>
        <begin position="390"/>
        <end position="420"/>
    </location>
</feature>
<dbReference type="GO" id="GO:0005801">
    <property type="term" value="C:cis-Golgi network"/>
    <property type="evidence" value="ECO:0007669"/>
    <property type="project" value="InterPro"/>
</dbReference>
<evidence type="ECO:0000256" key="5">
    <source>
        <dbReference type="ARBA" id="ARBA00022927"/>
    </source>
</evidence>
<gene>
    <name evidence="12" type="primary">Cog3_1</name>
    <name evidence="12" type="ORF">FJT64_024827</name>
</gene>
<evidence type="ECO:0000256" key="2">
    <source>
        <dbReference type="ARBA" id="ARBA00009936"/>
    </source>
</evidence>
<dbReference type="InterPro" id="IPR007265">
    <property type="entry name" value="COG_su3"/>
</dbReference>
<keyword evidence="5" id="KW-0653">Protein transport</keyword>
<comment type="subcellular location">
    <subcellularLocation>
        <location evidence="1">Golgi apparatus membrane</location>
        <topology evidence="1">Peripheral membrane protein</topology>
    </subcellularLocation>
</comment>
<proteinExistence type="inferred from homology"/>
<feature type="domain" description="Conserved oligomeric Golgi complex subunit 3 C-terminal" evidence="11">
    <location>
        <begin position="179"/>
        <end position="516"/>
    </location>
</feature>
<dbReference type="GO" id="GO:0000139">
    <property type="term" value="C:Golgi membrane"/>
    <property type="evidence" value="ECO:0007669"/>
    <property type="project" value="UniProtKB-SubCell"/>
</dbReference>
<keyword evidence="13" id="KW-1185">Reference proteome</keyword>
<name>A0A6A4W9H5_AMPAM</name>
<feature type="compositionally biased region" description="Low complexity" evidence="9">
    <location>
        <begin position="697"/>
        <end position="712"/>
    </location>
</feature>
<evidence type="ECO:0000256" key="7">
    <source>
        <dbReference type="ARBA" id="ARBA00023136"/>
    </source>
</evidence>
<dbReference type="InterPro" id="IPR048685">
    <property type="entry name" value="COG3_C"/>
</dbReference>
<feature type="domain" description="Conserved oligomeric Golgi complex subunit 3 N-terminal" evidence="10">
    <location>
        <begin position="12"/>
        <end position="155"/>
    </location>
</feature>
<keyword evidence="7" id="KW-0472">Membrane</keyword>
<dbReference type="AlphaFoldDB" id="A0A6A4W9H5"/>
<organism evidence="12 13">
    <name type="scientific">Amphibalanus amphitrite</name>
    <name type="common">Striped barnacle</name>
    <name type="synonym">Balanus amphitrite</name>
    <dbReference type="NCBI Taxonomy" id="1232801"/>
    <lineage>
        <taxon>Eukaryota</taxon>
        <taxon>Metazoa</taxon>
        <taxon>Ecdysozoa</taxon>
        <taxon>Arthropoda</taxon>
        <taxon>Crustacea</taxon>
        <taxon>Multicrustacea</taxon>
        <taxon>Cirripedia</taxon>
        <taxon>Thoracica</taxon>
        <taxon>Thoracicalcarea</taxon>
        <taxon>Balanomorpha</taxon>
        <taxon>Balanoidea</taxon>
        <taxon>Balanidae</taxon>
        <taxon>Amphibalaninae</taxon>
        <taxon>Amphibalanus</taxon>
    </lineage>
</organism>
<protein>
    <recommendedName>
        <fullName evidence="3">Conserved oligomeric Golgi complex subunit 3</fullName>
    </recommendedName>
    <alternativeName>
        <fullName evidence="8">Component of oligomeric Golgi complex 3</fullName>
    </alternativeName>
</protein>
<evidence type="ECO:0000313" key="12">
    <source>
        <dbReference type="EMBL" id="KAF0303195.1"/>
    </source>
</evidence>
<dbReference type="GO" id="GO:0006891">
    <property type="term" value="P:intra-Golgi vesicle-mediated transport"/>
    <property type="evidence" value="ECO:0007669"/>
    <property type="project" value="TreeGrafter"/>
</dbReference>
<dbReference type="OrthoDB" id="296793at2759"/>
<dbReference type="GO" id="GO:0006886">
    <property type="term" value="P:intracellular protein transport"/>
    <property type="evidence" value="ECO:0007669"/>
    <property type="project" value="InterPro"/>
</dbReference>
<dbReference type="PANTHER" id="PTHR13302:SF8">
    <property type="entry name" value="CONSERVED OLIGOMERIC GOLGI COMPLEX SUBUNIT 3"/>
    <property type="match status" value="1"/>
</dbReference>
<comment type="caution">
    <text evidence="12">The sequence shown here is derived from an EMBL/GenBank/DDBJ whole genome shotgun (WGS) entry which is preliminary data.</text>
</comment>
<evidence type="ECO:0000256" key="8">
    <source>
        <dbReference type="ARBA" id="ARBA00031339"/>
    </source>
</evidence>
<dbReference type="Pfam" id="PF04136">
    <property type="entry name" value="COG3_N"/>
    <property type="match status" value="1"/>
</dbReference>
<evidence type="ECO:0000256" key="6">
    <source>
        <dbReference type="ARBA" id="ARBA00023034"/>
    </source>
</evidence>
<reference evidence="12 13" key="1">
    <citation type="submission" date="2019-07" db="EMBL/GenBank/DDBJ databases">
        <title>Draft genome assembly of a fouling barnacle, Amphibalanus amphitrite (Darwin, 1854): The first reference genome for Thecostraca.</title>
        <authorList>
            <person name="Kim W."/>
        </authorList>
    </citation>
    <scope>NUCLEOTIDE SEQUENCE [LARGE SCALE GENOMIC DNA]</scope>
    <source>
        <strain evidence="12">SNU_AA5</strain>
        <tissue evidence="12">Soma without cirri and trophi</tissue>
    </source>
</reference>
<evidence type="ECO:0000259" key="10">
    <source>
        <dbReference type="Pfam" id="PF04136"/>
    </source>
</evidence>
<dbReference type="Proteomes" id="UP000440578">
    <property type="component" value="Unassembled WGS sequence"/>
</dbReference>
<evidence type="ECO:0000256" key="9">
    <source>
        <dbReference type="SAM" id="MobiDB-lite"/>
    </source>
</evidence>
<evidence type="ECO:0000256" key="4">
    <source>
        <dbReference type="ARBA" id="ARBA00022448"/>
    </source>
</evidence>
<dbReference type="InterPro" id="IPR048320">
    <property type="entry name" value="COG3_N"/>
</dbReference>
<feature type="compositionally biased region" description="Polar residues" evidence="9">
    <location>
        <begin position="390"/>
        <end position="407"/>
    </location>
</feature>
<dbReference type="PANTHER" id="PTHR13302">
    <property type="entry name" value="CONSERVED OLIGOMERIC GOLGI COMPLEX COMPONENT 3"/>
    <property type="match status" value="1"/>
</dbReference>
<sequence length="723" mass="80713">MISEEDFIYQSYTKQLQTYQKQCSDLLSQVETSLEQMRQLSGDYTTVSTKTNSLHDACEALLADQTKLSQQAELIENKLSYFLQLDKITKRLDSPTFSVTSEAFIPLLARLDECIQYMVTNPTYKDAAAYLARLRHCQWRALGMIRSYVTASLEQAAAAAAGHGAAAAAAPPTAEPGMALVYGKFRTNAARVKTLMEELEDRVDAQPEYQQLLADCHACYFRHRHQLVSPAVQAGIRQLAERHKRDHCALFRSGCAFLVHLCEDEYQLFFQFFTKPSPQINESLEGLCANLYDLLRPLIIHINHLETLAELCSILSVEMLEEHVSNNPVQLEAFGTTVRQLLQDVQERLVYRSHIYIRSDILNFRPSPGDLAYPEKLAMMQSIAESLQRQDSRGSVSSQLSHTSAGSEANGLPRSRTGNSPADLHGMWYPTVRRTLVCLSKLFRCTERSVFQGLSQEALAMCVQSLQNAAHSIAERKSLRDAQLFEIKHLLILREQIAPFHVDFSVREISLDLSKIKTAAMGLVQKRSQLFALNSSNALLEFLLEGTPAVQEHTRDSKREVDLQLKRVCEAFIRSTQSLLQQPVDSLILRAVLESAPDQPLPPAETVAAAVTESQRLIKTHLPEIHSSLQLYLANPETEFILFKPVKVGLLQRFQRLQDILLERYSDDDRMIVMCPSQEQLSVLLASCLKQPAPAAAATPVPAPGAASTAAPELPAVAHTAAS</sequence>
<evidence type="ECO:0000256" key="1">
    <source>
        <dbReference type="ARBA" id="ARBA00004395"/>
    </source>
</evidence>
<dbReference type="EMBL" id="VIIS01000967">
    <property type="protein sequence ID" value="KAF0303195.1"/>
    <property type="molecule type" value="Genomic_DNA"/>
</dbReference>